<organism evidence="2 3">
    <name type="scientific">Streptomyces pristinaespiralis (strain ATCC 25486 / DSM 40338 / CBS 914.69 / JCM 4507 / KCC S-0507 / NBRC 13074 / NRRL 2958 / 5647)</name>
    <dbReference type="NCBI Taxonomy" id="457429"/>
    <lineage>
        <taxon>Bacteria</taxon>
        <taxon>Bacillati</taxon>
        <taxon>Actinomycetota</taxon>
        <taxon>Actinomycetes</taxon>
        <taxon>Kitasatosporales</taxon>
        <taxon>Streptomycetaceae</taxon>
        <taxon>Streptomyces</taxon>
    </lineage>
</organism>
<accession>B5HC66</accession>
<proteinExistence type="predicted"/>
<dbReference type="HOGENOM" id="CLU_2025482_0_0_11"/>
<evidence type="ECO:0000313" key="3">
    <source>
        <dbReference type="Proteomes" id="UP000002805"/>
    </source>
</evidence>
<feature type="compositionally biased region" description="Polar residues" evidence="1">
    <location>
        <begin position="76"/>
        <end position="97"/>
    </location>
</feature>
<reference evidence="3" key="2">
    <citation type="submission" date="2009-10" db="EMBL/GenBank/DDBJ databases">
        <title>The genome sequence of Streptomyces pristinaespiralis strain ATCC 25486.</title>
        <authorList>
            <consortium name="The Broad Institute Genome Sequencing Platform"/>
            <consortium name="Broad Institute Microbial Sequencing Center"/>
            <person name="Fischbach M."/>
            <person name="Godfrey P."/>
            <person name="Ward D."/>
            <person name="Young S."/>
            <person name="Zeng Q."/>
            <person name="Koehrsen M."/>
            <person name="Alvarado L."/>
            <person name="Berlin A.M."/>
            <person name="Bochicchio J."/>
            <person name="Borenstein D."/>
            <person name="Chapman S.B."/>
            <person name="Chen Z."/>
            <person name="Engels R."/>
            <person name="Freedman E."/>
            <person name="Gellesch M."/>
            <person name="Goldberg J."/>
            <person name="Griggs A."/>
            <person name="Gujja S."/>
            <person name="Heilman E.R."/>
            <person name="Heiman D.I."/>
            <person name="Hepburn T.A."/>
            <person name="Howarth C."/>
            <person name="Jen D."/>
            <person name="Larson L."/>
            <person name="Lewis B."/>
            <person name="Mehta T."/>
            <person name="Park D."/>
            <person name="Pearson M."/>
            <person name="Richards J."/>
            <person name="Roberts A."/>
            <person name="Saif S."/>
            <person name="Shea T.D."/>
            <person name="Shenoy N."/>
            <person name="Sisk P."/>
            <person name="Stolte C."/>
            <person name="Sykes S.N."/>
            <person name="Thomson T."/>
            <person name="Walk T."/>
            <person name="White J."/>
            <person name="Yandava C."/>
            <person name="Straight P."/>
            <person name="Clardy J."/>
            <person name="Hung D."/>
            <person name="Kolter R."/>
            <person name="Mekalanos J."/>
            <person name="Walker S."/>
            <person name="Walsh C.T."/>
            <person name="Wieland-Brown L.C."/>
            <person name="Haas B."/>
            <person name="Nusbaum C."/>
            <person name="Birren B."/>
        </authorList>
    </citation>
    <scope>NUCLEOTIDE SEQUENCE [LARGE SCALE GENOMIC DNA]</scope>
    <source>
        <strain evidence="3">ATCC 25486 / DSM 40338 / CBS 914.69 / JCM 4507 / NBRC 13074 / NRRL 2958 / 5647</strain>
    </source>
</reference>
<reference evidence="3" key="1">
    <citation type="submission" date="2008-02" db="EMBL/GenBank/DDBJ databases">
        <authorList>
            <consortium name="The Broad Institute Genome Sequencing Platform"/>
            <person name="Fischbach M."/>
            <person name="Ward D."/>
            <person name="Young S."/>
            <person name="Jaffe D."/>
            <person name="Gnerre S."/>
            <person name="Berlin A."/>
            <person name="Heiman D."/>
            <person name="Hepburn T."/>
            <person name="Sykes S."/>
            <person name="Alvarado L."/>
            <person name="Kodira C.D."/>
            <person name="Straight P."/>
            <person name="Clardy J."/>
            <person name="Hung D."/>
            <person name="Kolter R."/>
            <person name="Mekalanos J."/>
            <person name="Walker S."/>
            <person name="Walsh C.T."/>
            <person name="Lander E."/>
            <person name="Galagan J."/>
            <person name="Nusbaum C."/>
            <person name="Birren B."/>
        </authorList>
    </citation>
    <scope>NUCLEOTIDE SEQUENCE [LARGE SCALE GENOMIC DNA]</scope>
    <source>
        <strain evidence="3">ATCC 25486 / DSM 40338 / CBS 914.69 / JCM 4507 / NBRC 13074 / NRRL 2958 / 5647</strain>
    </source>
</reference>
<evidence type="ECO:0000256" key="1">
    <source>
        <dbReference type="SAM" id="MobiDB-lite"/>
    </source>
</evidence>
<dbReference type="Proteomes" id="UP000002805">
    <property type="component" value="Chromosome"/>
</dbReference>
<dbReference type="EMBL" id="CM000950">
    <property type="protein sequence ID" value="EDY64427.1"/>
    <property type="molecule type" value="Genomic_DNA"/>
</dbReference>
<evidence type="ECO:0000313" key="2">
    <source>
        <dbReference type="EMBL" id="EDY64427.1"/>
    </source>
</evidence>
<protein>
    <submittedName>
        <fullName evidence="2">Secreted protein</fullName>
    </submittedName>
</protein>
<name>B5HC66_STRE2</name>
<feature type="region of interest" description="Disordered" evidence="1">
    <location>
        <begin position="70"/>
        <end position="122"/>
    </location>
</feature>
<gene>
    <name evidence="2" type="ORF">SSDG_03045</name>
</gene>
<dbReference type="AlphaFoldDB" id="B5HC66"/>
<sequence length="122" mass="13218">MDGANRWIAPVLGLPELPFVDFGDDLLQDRPDGVHWKTGPLVDHANGRPFAWVDDEQSDPDDAYVSARHHAGRLRTMSTRGSVCARTTSGPSATSPGPWTRHKPSAEPASRPSDRSVPVPLA</sequence>
<keyword evidence="3" id="KW-1185">Reference proteome</keyword>